<evidence type="ECO:0000256" key="4">
    <source>
        <dbReference type="ARBA" id="ARBA00023015"/>
    </source>
</evidence>
<evidence type="ECO:0000313" key="11">
    <source>
        <dbReference type="EMBL" id="WVW81896.1"/>
    </source>
</evidence>
<dbReference type="GO" id="GO:0031507">
    <property type="term" value="P:heterochromatin formation"/>
    <property type="evidence" value="ECO:0007669"/>
    <property type="project" value="TreeGrafter"/>
</dbReference>
<reference evidence="11" key="2">
    <citation type="submission" date="2013-07" db="EMBL/GenBank/DDBJ databases">
        <authorList>
            <consortium name="The Broad Institute Genome Sequencing Platform"/>
            <person name="Cuomo C."/>
            <person name="Litvintseva A."/>
            <person name="Chen Y."/>
            <person name="Heitman J."/>
            <person name="Sun S."/>
            <person name="Springer D."/>
            <person name="Dromer F."/>
            <person name="Young S.K."/>
            <person name="Zeng Q."/>
            <person name="Gargeya S."/>
            <person name="Fitzgerald M."/>
            <person name="Abouelleil A."/>
            <person name="Alvarado L."/>
            <person name="Berlin A.M."/>
            <person name="Chapman S.B."/>
            <person name="Dewar J."/>
            <person name="Goldberg J."/>
            <person name="Griggs A."/>
            <person name="Gujja S."/>
            <person name="Hansen M."/>
            <person name="Howarth C."/>
            <person name="Imamovic A."/>
            <person name="Larimer J."/>
            <person name="McCowan C."/>
            <person name="Murphy C."/>
            <person name="Pearson M."/>
            <person name="Priest M."/>
            <person name="Roberts A."/>
            <person name="Saif S."/>
            <person name="Shea T."/>
            <person name="Sykes S."/>
            <person name="Wortman J."/>
            <person name="Nusbaum C."/>
            <person name="Birren B."/>
        </authorList>
    </citation>
    <scope>NUCLEOTIDE SEQUENCE</scope>
    <source>
        <strain evidence="11">CBS 10118</strain>
    </source>
</reference>
<keyword evidence="12" id="KW-1185">Reference proteome</keyword>
<dbReference type="AlphaFoldDB" id="A0A1B9G9P0"/>
<dbReference type="EMBL" id="KI894019">
    <property type="protein sequence ID" value="OCF27755.1"/>
    <property type="molecule type" value="Genomic_DNA"/>
</dbReference>
<dbReference type="SUPFAM" id="SSF82199">
    <property type="entry name" value="SET domain"/>
    <property type="match status" value="1"/>
</dbReference>
<dbReference type="GO" id="GO:0032259">
    <property type="term" value="P:methylation"/>
    <property type="evidence" value="ECO:0007669"/>
    <property type="project" value="UniProtKB-KW"/>
</dbReference>
<evidence type="ECO:0000256" key="3">
    <source>
        <dbReference type="ARBA" id="ARBA00022691"/>
    </source>
</evidence>
<reference evidence="11" key="4">
    <citation type="submission" date="2024-02" db="EMBL/GenBank/DDBJ databases">
        <title>Comparative genomics of Cryptococcus and Kwoniella reveals pathogenesis evolution and contrasting modes of karyotype evolution via chromosome fusion or intercentromeric recombination.</title>
        <authorList>
            <person name="Coelho M.A."/>
            <person name="David-Palma M."/>
            <person name="Shea T."/>
            <person name="Bowers K."/>
            <person name="McGinley-Smith S."/>
            <person name="Mohammad A.W."/>
            <person name="Gnirke A."/>
            <person name="Yurkov A.M."/>
            <person name="Nowrousian M."/>
            <person name="Sun S."/>
            <person name="Cuomo C.A."/>
            <person name="Heitman J."/>
        </authorList>
    </citation>
    <scope>NUCLEOTIDE SEQUENCE</scope>
    <source>
        <strain evidence="11">CBS 10118</strain>
    </source>
</reference>
<evidence type="ECO:0000256" key="2">
    <source>
        <dbReference type="ARBA" id="ARBA00022679"/>
    </source>
</evidence>
<keyword evidence="5" id="KW-0804">Transcription</keyword>
<dbReference type="SMART" id="SM00317">
    <property type="entry name" value="SET"/>
    <property type="match status" value="1"/>
</dbReference>
<protein>
    <recommendedName>
        <fullName evidence="13">SET domain-containing protein</fullName>
    </recommendedName>
</protein>
<feature type="compositionally biased region" description="Basic and acidic residues" evidence="7">
    <location>
        <begin position="200"/>
        <end position="210"/>
    </location>
</feature>
<dbReference type="EMBL" id="CP144542">
    <property type="protein sequence ID" value="WVW81896.1"/>
    <property type="molecule type" value="Genomic_DNA"/>
</dbReference>
<accession>A0A1B9G9P0</accession>
<feature type="domain" description="CXC" evidence="9">
    <location>
        <begin position="524"/>
        <end position="638"/>
    </location>
</feature>
<dbReference type="InterPro" id="IPR041355">
    <property type="entry name" value="Pre-SET_CXC"/>
</dbReference>
<dbReference type="Pfam" id="PF00856">
    <property type="entry name" value="SET"/>
    <property type="match status" value="1"/>
</dbReference>
<reference evidence="10" key="3">
    <citation type="submission" date="2014-01" db="EMBL/GenBank/DDBJ databases">
        <title>Evolution of pathogenesis and genome organization in the Tremellales.</title>
        <authorList>
            <person name="Cuomo C."/>
            <person name="Litvintseva A."/>
            <person name="Heitman J."/>
            <person name="Chen Y."/>
            <person name="Sun S."/>
            <person name="Springer D."/>
            <person name="Dromer F."/>
            <person name="Young S."/>
            <person name="Zeng Q."/>
            <person name="Chapman S."/>
            <person name="Gujja S."/>
            <person name="Saif S."/>
            <person name="Birren B."/>
        </authorList>
    </citation>
    <scope>NUCLEOTIDE SEQUENCE</scope>
    <source>
        <strain evidence="10">CBS 10118</strain>
    </source>
</reference>
<evidence type="ECO:0000259" key="9">
    <source>
        <dbReference type="PROSITE" id="PS51633"/>
    </source>
</evidence>
<keyword evidence="4" id="KW-0805">Transcription regulation</keyword>
<dbReference type="VEuPathDB" id="FungiDB:I302_02601"/>
<evidence type="ECO:0000259" key="8">
    <source>
        <dbReference type="PROSITE" id="PS50280"/>
    </source>
</evidence>
<feature type="compositionally biased region" description="Low complexity" evidence="7">
    <location>
        <begin position="138"/>
        <end position="150"/>
    </location>
</feature>
<dbReference type="KEGG" id="kbi:30207000"/>
<feature type="region of interest" description="Disordered" evidence="7">
    <location>
        <begin position="189"/>
        <end position="210"/>
    </location>
</feature>
<evidence type="ECO:0000256" key="1">
    <source>
        <dbReference type="ARBA" id="ARBA00022603"/>
    </source>
</evidence>
<dbReference type="PROSITE" id="PS50280">
    <property type="entry name" value="SET"/>
    <property type="match status" value="1"/>
</dbReference>
<sequence>MMLTTHSPPPTPEPHSRSQIQVPPDTSVAHLGLGERDIRRLVRETFHQTWKDYHAWKPPSTLAIINGELEKGAKRVYDELVEGHRKLGLELRKMVEDETNIGRKEGRFIGSRDALRTTSGSSTEHSVVYRKSSIPNLNGNNKSSKNGKAKQSTKVSFRSIPLNPTEGSYTYTPHPKVPTPISISASSSLTALTDANDMGEQEKRKEEEEDRYKIQTIPPYFFCSSGTLNICRDDEGSMPFIPIFNDNQDFDESGWCEMFDGRMAWEGAWRDPEVDIIQVETLSRILAKTNGHIASDQIDQTRILPLEVARIENLEISRDLPPFPPKPSISPTTGSNPVRPNKRKWNEPLPLKEHAQDVSHVDELGELVCSRQGCTIYGCLRHSSLEGNQLSLQSSSANQRPVISISQIHSKGRSSKLPMAVEGFQLCSEECYARFTVSQLYEAVSHPRYRAWSGRDLQPLIEIMSQEDEIASEDVCALSLMSNGFTCMEVAMQIIALTAEAEEPSIPTPSSEYSEVLSATKLTSPKKQIPRFLPVSNSSNTEECNHPGPCTTANCSCFAESWTCGRNCGCSSDCIRRDNGCKCRQTLVINGIKVTRGACTVERCPCAKKGRECDPELCGSCGAEAEIASARRYKYDHFHDRPEGSEYIEKTGYCGNVDLQKGVFPKLRVGISQVSGYGVFADEAIPKGRIIGEYIGEVISKLEGNRRDEINHQIGRQYIFTLNGESDIDAGNYGNITRFINSAKGQHRNINANTITVNNEARIVFTSTRPIKKDEEIRFDYGGQFDVNGKSKSKNKSKK</sequence>
<dbReference type="OrthoDB" id="6141102at2759"/>
<evidence type="ECO:0008006" key="13">
    <source>
        <dbReference type="Google" id="ProtNLM"/>
    </source>
</evidence>
<dbReference type="PANTHER" id="PTHR45747">
    <property type="entry name" value="HISTONE-LYSINE N-METHYLTRANSFERASE E(Z)"/>
    <property type="match status" value="1"/>
</dbReference>
<evidence type="ECO:0000313" key="12">
    <source>
        <dbReference type="Proteomes" id="UP000092730"/>
    </source>
</evidence>
<dbReference type="Pfam" id="PF18264">
    <property type="entry name" value="preSET_CXC"/>
    <property type="match status" value="1"/>
</dbReference>
<keyword evidence="3" id="KW-0949">S-adenosyl-L-methionine</keyword>
<dbReference type="InterPro" id="IPR026489">
    <property type="entry name" value="CXC_dom"/>
</dbReference>
<dbReference type="InterPro" id="IPR001214">
    <property type="entry name" value="SET_dom"/>
</dbReference>
<dbReference type="STRING" id="1296100.A0A1B9G9P0"/>
<dbReference type="GO" id="GO:0003682">
    <property type="term" value="F:chromatin binding"/>
    <property type="evidence" value="ECO:0007669"/>
    <property type="project" value="TreeGrafter"/>
</dbReference>
<feature type="region of interest" description="Disordered" evidence="7">
    <location>
        <begin position="115"/>
        <end position="156"/>
    </location>
</feature>
<evidence type="ECO:0000256" key="5">
    <source>
        <dbReference type="ARBA" id="ARBA00023163"/>
    </source>
</evidence>
<feature type="compositionally biased region" description="Polar residues" evidence="7">
    <location>
        <begin position="116"/>
        <end position="125"/>
    </location>
</feature>
<dbReference type="RefSeq" id="XP_019048825.1">
    <property type="nucleotide sequence ID" value="XM_019189263.1"/>
</dbReference>
<dbReference type="PANTHER" id="PTHR45747:SF4">
    <property type="entry name" value="HISTONE-LYSINE N-METHYLTRANSFERASE E(Z)"/>
    <property type="match status" value="1"/>
</dbReference>
<gene>
    <name evidence="10" type="ORF">I302_02601</name>
    <name evidence="11" type="ORF">I302_103895</name>
</gene>
<dbReference type="GeneID" id="30207000"/>
<organism evidence="10">
    <name type="scientific">Kwoniella bestiolae CBS 10118</name>
    <dbReference type="NCBI Taxonomy" id="1296100"/>
    <lineage>
        <taxon>Eukaryota</taxon>
        <taxon>Fungi</taxon>
        <taxon>Dikarya</taxon>
        <taxon>Basidiomycota</taxon>
        <taxon>Agaricomycotina</taxon>
        <taxon>Tremellomycetes</taxon>
        <taxon>Tremellales</taxon>
        <taxon>Cryptococcaceae</taxon>
        <taxon>Kwoniella</taxon>
    </lineage>
</organism>
<name>A0A1B9G9P0_9TREE</name>
<keyword evidence="2" id="KW-0808">Transferase</keyword>
<reference evidence="10" key="1">
    <citation type="submission" date="2013-07" db="EMBL/GenBank/DDBJ databases">
        <title>The Genome Sequence of Cryptococcus bestiolae CBS10118.</title>
        <authorList>
            <consortium name="The Broad Institute Genome Sequencing Platform"/>
            <person name="Cuomo C."/>
            <person name="Litvintseva A."/>
            <person name="Chen Y."/>
            <person name="Heitman J."/>
            <person name="Sun S."/>
            <person name="Springer D."/>
            <person name="Dromer F."/>
            <person name="Young S.K."/>
            <person name="Zeng Q."/>
            <person name="Gargeya S."/>
            <person name="Fitzgerald M."/>
            <person name="Abouelleil A."/>
            <person name="Alvarado L."/>
            <person name="Berlin A.M."/>
            <person name="Chapman S.B."/>
            <person name="Dewar J."/>
            <person name="Goldberg J."/>
            <person name="Griggs A."/>
            <person name="Gujja S."/>
            <person name="Hansen M."/>
            <person name="Howarth C."/>
            <person name="Imamovic A."/>
            <person name="Larimer J."/>
            <person name="McCowan C."/>
            <person name="Murphy C."/>
            <person name="Pearson M."/>
            <person name="Priest M."/>
            <person name="Roberts A."/>
            <person name="Saif S."/>
            <person name="Shea T."/>
            <person name="Sykes S."/>
            <person name="Wortman J."/>
            <person name="Nusbaum C."/>
            <person name="Birren B."/>
        </authorList>
    </citation>
    <scope>NUCLEOTIDE SEQUENCE [LARGE SCALE GENOMIC DNA]</scope>
    <source>
        <strain evidence="10">CBS 10118</strain>
    </source>
</reference>
<keyword evidence="1" id="KW-0489">Methyltransferase</keyword>
<dbReference type="PROSITE" id="PS51633">
    <property type="entry name" value="CXC"/>
    <property type="match status" value="1"/>
</dbReference>
<dbReference type="Proteomes" id="UP000092730">
    <property type="component" value="Chromosome 2"/>
</dbReference>
<proteinExistence type="predicted"/>
<dbReference type="InterPro" id="IPR045318">
    <property type="entry name" value="EZH1/2-like"/>
</dbReference>
<feature type="region of interest" description="Disordered" evidence="7">
    <location>
        <begin position="319"/>
        <end position="345"/>
    </location>
</feature>
<evidence type="ECO:0000313" key="10">
    <source>
        <dbReference type="EMBL" id="OCF27755.1"/>
    </source>
</evidence>
<feature type="domain" description="SET" evidence="8">
    <location>
        <begin position="665"/>
        <end position="782"/>
    </location>
</feature>
<dbReference type="InterPro" id="IPR046341">
    <property type="entry name" value="SET_dom_sf"/>
</dbReference>
<dbReference type="Gene3D" id="2.170.270.10">
    <property type="entry name" value="SET domain"/>
    <property type="match status" value="1"/>
</dbReference>
<dbReference type="GO" id="GO:0035098">
    <property type="term" value="C:ESC/E(Z) complex"/>
    <property type="evidence" value="ECO:0007669"/>
    <property type="project" value="TreeGrafter"/>
</dbReference>
<feature type="region of interest" description="Disordered" evidence="7">
    <location>
        <begin position="1"/>
        <end position="24"/>
    </location>
</feature>
<evidence type="ECO:0000256" key="7">
    <source>
        <dbReference type="SAM" id="MobiDB-lite"/>
    </source>
</evidence>
<comment type="catalytic activity">
    <reaction evidence="6">
        <text>L-lysyl(27)-[histone H3] + 3 S-adenosyl-L-methionine = N(6),N(6),N(6)-trimethyl-L-lysyl(27)-[histone H3] + 3 S-adenosyl-L-homocysteine + 3 H(+)</text>
        <dbReference type="Rhea" id="RHEA:60292"/>
        <dbReference type="Rhea" id="RHEA-COMP:15535"/>
        <dbReference type="Rhea" id="RHEA-COMP:15548"/>
        <dbReference type="ChEBI" id="CHEBI:15378"/>
        <dbReference type="ChEBI" id="CHEBI:29969"/>
        <dbReference type="ChEBI" id="CHEBI:57856"/>
        <dbReference type="ChEBI" id="CHEBI:59789"/>
        <dbReference type="ChEBI" id="CHEBI:61961"/>
        <dbReference type="EC" id="2.1.1.356"/>
    </reaction>
</comment>
<evidence type="ECO:0000256" key="6">
    <source>
        <dbReference type="ARBA" id="ARBA00048568"/>
    </source>
</evidence>
<dbReference type="GO" id="GO:0140951">
    <property type="term" value="F:histone H3K27 trimethyltransferase activity"/>
    <property type="evidence" value="ECO:0007669"/>
    <property type="project" value="UniProtKB-EC"/>
</dbReference>